<dbReference type="AlphaFoldDB" id="A0A9X1V943"/>
<keyword evidence="1" id="KW-1133">Transmembrane helix</keyword>
<name>A0A9X1V943_9BACL</name>
<feature type="transmembrane region" description="Helical" evidence="1">
    <location>
        <begin position="12"/>
        <end position="35"/>
    </location>
</feature>
<keyword evidence="1" id="KW-0812">Transmembrane</keyword>
<dbReference type="InterPro" id="IPR038377">
    <property type="entry name" value="Na/Glc_symporter_sf"/>
</dbReference>
<evidence type="ECO:0000256" key="1">
    <source>
        <dbReference type="SAM" id="Phobius"/>
    </source>
</evidence>
<sequence>MFFVIVLALVVTYYWNSLIGIAGAAAWSILASVFVPSIAIGHNWRRATGAGAVAAAFVGIFTSIWFQVANYNPGGFFGATLAILLAIATLIIVSLLT</sequence>
<evidence type="ECO:0000313" key="3">
    <source>
        <dbReference type="Proteomes" id="UP001139263"/>
    </source>
</evidence>
<proteinExistence type="predicted"/>
<feature type="transmembrane region" description="Helical" evidence="1">
    <location>
        <begin position="74"/>
        <end position="96"/>
    </location>
</feature>
<organism evidence="2 3">
    <name type="scientific">Sulfoacidibacillus ferrooxidans</name>
    <dbReference type="NCBI Taxonomy" id="2005001"/>
    <lineage>
        <taxon>Bacteria</taxon>
        <taxon>Bacillati</taxon>
        <taxon>Bacillota</taxon>
        <taxon>Bacilli</taxon>
        <taxon>Bacillales</taxon>
        <taxon>Alicyclobacillaceae</taxon>
        <taxon>Sulfoacidibacillus</taxon>
    </lineage>
</organism>
<keyword evidence="3" id="KW-1185">Reference proteome</keyword>
<accession>A0A9X1V943</accession>
<dbReference type="RefSeq" id="WP_241713945.1">
    <property type="nucleotide sequence ID" value="NZ_JALBUF010000005.1"/>
</dbReference>
<dbReference type="EMBL" id="JALBUF010000005">
    <property type="protein sequence ID" value="MCI0183524.1"/>
    <property type="molecule type" value="Genomic_DNA"/>
</dbReference>
<protein>
    <submittedName>
        <fullName evidence="2">Uncharacterized protein</fullName>
    </submittedName>
</protein>
<evidence type="ECO:0000313" key="2">
    <source>
        <dbReference type="EMBL" id="MCI0183524.1"/>
    </source>
</evidence>
<dbReference type="Gene3D" id="1.20.1730.10">
    <property type="entry name" value="Sodium/glucose cotransporter"/>
    <property type="match status" value="1"/>
</dbReference>
<gene>
    <name evidence="2" type="ORF">MM817_01807</name>
</gene>
<reference evidence="2" key="1">
    <citation type="submission" date="2022-03" db="EMBL/GenBank/DDBJ databases">
        <title>Draft Genome Sequence of Firmicute Strain S0AB, a Heterotrophic Iron/Sulfur-Oxidizing Extreme Acidophile.</title>
        <authorList>
            <person name="Vergara E."/>
            <person name="Pakostova E."/>
            <person name="Johnson D.B."/>
            <person name="Holmes D.S."/>
        </authorList>
    </citation>
    <scope>NUCLEOTIDE SEQUENCE</scope>
    <source>
        <strain evidence="2">S0AB</strain>
    </source>
</reference>
<dbReference type="Proteomes" id="UP001139263">
    <property type="component" value="Unassembled WGS sequence"/>
</dbReference>
<comment type="caution">
    <text evidence="2">The sequence shown here is derived from an EMBL/GenBank/DDBJ whole genome shotgun (WGS) entry which is preliminary data.</text>
</comment>
<feature type="transmembrane region" description="Helical" evidence="1">
    <location>
        <begin position="47"/>
        <end position="68"/>
    </location>
</feature>
<keyword evidence="1" id="KW-0472">Membrane</keyword>